<dbReference type="InterPro" id="IPR051560">
    <property type="entry name" value="MAM_domain-containing"/>
</dbReference>
<reference evidence="5 6" key="1">
    <citation type="submission" date="2018-10" db="EMBL/GenBank/DDBJ databases">
        <authorList>
            <person name="Ekblom R."/>
            <person name="Jareborg N."/>
        </authorList>
    </citation>
    <scope>NUCLEOTIDE SEQUENCE [LARGE SCALE GENOMIC DNA]</scope>
    <source>
        <tissue evidence="5">Muscle</tissue>
    </source>
</reference>
<evidence type="ECO:0000256" key="1">
    <source>
        <dbReference type="ARBA" id="ARBA00023157"/>
    </source>
</evidence>
<dbReference type="PROSITE" id="PS50068">
    <property type="entry name" value="LDLRA_2"/>
    <property type="match status" value="1"/>
</dbReference>
<evidence type="ECO:0000313" key="6">
    <source>
        <dbReference type="Proteomes" id="UP000269945"/>
    </source>
</evidence>
<keyword evidence="1 2" id="KW-1015">Disulfide bond</keyword>
<dbReference type="EMBL" id="CYRY02043704">
    <property type="protein sequence ID" value="VCX38313.1"/>
    <property type="molecule type" value="Genomic_DNA"/>
</dbReference>
<dbReference type="SUPFAM" id="SSF49899">
    <property type="entry name" value="Concanavalin A-like lectins/glucanases"/>
    <property type="match status" value="1"/>
</dbReference>
<sequence>MLTFPRNEAFCFLWIACVFISAQVQQGTDAFRCGNGLSLPPDNVCDFTDQCGDKSDEQQCSNYERCDFENGLCSMTQDQSLQFGWTRRNGMTGLSPPFYDHSGDTSAHFLSLVSKENSTSSDLRSRVFLPTNNQHACQITFYYFSSQVSNKLVAGLQTTRGGPIQHLWQNTAGLRNQWERNVMNIQSNQKFQVVFQGQIISTPEQDEVIAIDDISFSSGCLPANGKNFFSF</sequence>
<feature type="disulfide bond" evidence="2">
    <location>
        <begin position="33"/>
        <end position="51"/>
    </location>
</feature>
<feature type="domain" description="MAM" evidence="4">
    <location>
        <begin position="64"/>
        <end position="222"/>
    </location>
</feature>
<proteinExistence type="predicted"/>
<dbReference type="GO" id="GO:0016020">
    <property type="term" value="C:membrane"/>
    <property type="evidence" value="ECO:0007669"/>
    <property type="project" value="InterPro"/>
</dbReference>
<protein>
    <recommendedName>
        <fullName evidence="4">MAM domain-containing protein</fullName>
    </recommendedName>
</protein>
<dbReference type="AlphaFoldDB" id="A0A9X9M738"/>
<gene>
    <name evidence="5" type="ORF">BN2614_LOCUS1</name>
</gene>
<evidence type="ECO:0000256" key="3">
    <source>
        <dbReference type="SAM" id="SignalP"/>
    </source>
</evidence>
<dbReference type="PROSITE" id="PS50060">
    <property type="entry name" value="MAM_2"/>
    <property type="match status" value="1"/>
</dbReference>
<dbReference type="InterPro" id="IPR013320">
    <property type="entry name" value="ConA-like_dom_sf"/>
</dbReference>
<feature type="signal peptide" evidence="3">
    <location>
        <begin position="1"/>
        <end position="30"/>
    </location>
</feature>
<dbReference type="Gene3D" id="2.60.120.200">
    <property type="match status" value="1"/>
</dbReference>
<dbReference type="InterPro" id="IPR000998">
    <property type="entry name" value="MAM_dom"/>
</dbReference>
<name>A0A9X9M738_GULGU</name>
<organism evidence="5 6">
    <name type="scientific">Gulo gulo</name>
    <name type="common">Wolverine</name>
    <name type="synonym">Gluton</name>
    <dbReference type="NCBI Taxonomy" id="48420"/>
    <lineage>
        <taxon>Eukaryota</taxon>
        <taxon>Metazoa</taxon>
        <taxon>Chordata</taxon>
        <taxon>Craniata</taxon>
        <taxon>Vertebrata</taxon>
        <taxon>Euteleostomi</taxon>
        <taxon>Mammalia</taxon>
        <taxon>Eutheria</taxon>
        <taxon>Laurasiatheria</taxon>
        <taxon>Carnivora</taxon>
        <taxon>Caniformia</taxon>
        <taxon>Musteloidea</taxon>
        <taxon>Mustelidae</taxon>
        <taxon>Guloninae</taxon>
        <taxon>Gulo</taxon>
    </lineage>
</organism>
<comment type="caution">
    <text evidence="2">Lacks conserved residue(s) required for the propagation of feature annotation.</text>
</comment>
<dbReference type="Gene3D" id="4.10.400.10">
    <property type="entry name" value="Low-density Lipoprotein Receptor"/>
    <property type="match status" value="1"/>
</dbReference>
<feature type="disulfide bond" evidence="2">
    <location>
        <begin position="45"/>
        <end position="60"/>
    </location>
</feature>
<keyword evidence="6" id="KW-1185">Reference proteome</keyword>
<dbReference type="SUPFAM" id="SSF57424">
    <property type="entry name" value="LDL receptor-like module"/>
    <property type="match status" value="1"/>
</dbReference>
<dbReference type="InterPro" id="IPR036055">
    <property type="entry name" value="LDL_receptor-like_sf"/>
</dbReference>
<dbReference type="PANTHER" id="PTHR23282">
    <property type="entry name" value="APICAL ENDOSOMAL GLYCOPROTEIN PRECURSOR"/>
    <property type="match status" value="1"/>
</dbReference>
<dbReference type="PANTHER" id="PTHR23282:SF101">
    <property type="entry name" value="MAM DOMAIN-CONTAINING PROTEIN"/>
    <property type="match status" value="1"/>
</dbReference>
<dbReference type="Pfam" id="PF00629">
    <property type="entry name" value="MAM"/>
    <property type="match status" value="1"/>
</dbReference>
<evidence type="ECO:0000259" key="4">
    <source>
        <dbReference type="PROSITE" id="PS50060"/>
    </source>
</evidence>
<feature type="chain" id="PRO_5040758081" description="MAM domain-containing protein" evidence="3">
    <location>
        <begin position="31"/>
        <end position="231"/>
    </location>
</feature>
<dbReference type="Proteomes" id="UP000269945">
    <property type="component" value="Unassembled WGS sequence"/>
</dbReference>
<dbReference type="InterPro" id="IPR002172">
    <property type="entry name" value="LDrepeatLR_classA_rpt"/>
</dbReference>
<evidence type="ECO:0000313" key="5">
    <source>
        <dbReference type="EMBL" id="VCX38313.1"/>
    </source>
</evidence>
<accession>A0A9X9M738</accession>
<keyword evidence="3" id="KW-0732">Signal</keyword>
<dbReference type="CDD" id="cd06263">
    <property type="entry name" value="MAM"/>
    <property type="match status" value="1"/>
</dbReference>
<comment type="caution">
    <text evidence="5">The sequence shown here is derived from an EMBL/GenBank/DDBJ whole genome shotgun (WGS) entry which is preliminary data.</text>
</comment>
<dbReference type="SMART" id="SM00137">
    <property type="entry name" value="MAM"/>
    <property type="match status" value="1"/>
</dbReference>
<evidence type="ECO:0000256" key="2">
    <source>
        <dbReference type="PROSITE-ProRule" id="PRU00124"/>
    </source>
</evidence>
<dbReference type="CDD" id="cd00112">
    <property type="entry name" value="LDLa"/>
    <property type="match status" value="1"/>
</dbReference>
<dbReference type="SMART" id="SM00192">
    <property type="entry name" value="LDLa"/>
    <property type="match status" value="1"/>
</dbReference>